<feature type="compositionally biased region" description="Acidic residues" evidence="1">
    <location>
        <begin position="153"/>
        <end position="162"/>
    </location>
</feature>
<feature type="region of interest" description="Disordered" evidence="1">
    <location>
        <begin position="143"/>
        <end position="211"/>
    </location>
</feature>
<dbReference type="KEGG" id="acan:ACA1_224510"/>
<organism evidence="2 3">
    <name type="scientific">Acanthamoeba castellanii (strain ATCC 30010 / Neff)</name>
    <dbReference type="NCBI Taxonomy" id="1257118"/>
    <lineage>
        <taxon>Eukaryota</taxon>
        <taxon>Amoebozoa</taxon>
        <taxon>Discosea</taxon>
        <taxon>Longamoebia</taxon>
        <taxon>Centramoebida</taxon>
        <taxon>Acanthamoebidae</taxon>
        <taxon>Acanthamoeba</taxon>
    </lineage>
</organism>
<feature type="region of interest" description="Disordered" evidence="1">
    <location>
        <begin position="51"/>
        <end position="110"/>
    </location>
</feature>
<feature type="compositionally biased region" description="Basic and acidic residues" evidence="1">
    <location>
        <begin position="143"/>
        <end position="152"/>
    </location>
</feature>
<accession>L8GT29</accession>
<dbReference type="AlphaFoldDB" id="L8GT29"/>
<feature type="compositionally biased region" description="Basic and acidic residues" evidence="1">
    <location>
        <begin position="196"/>
        <end position="211"/>
    </location>
</feature>
<evidence type="ECO:0000313" key="2">
    <source>
        <dbReference type="EMBL" id="ELR16072.1"/>
    </source>
</evidence>
<evidence type="ECO:0000256" key="1">
    <source>
        <dbReference type="SAM" id="MobiDB-lite"/>
    </source>
</evidence>
<dbReference type="EMBL" id="KB008010">
    <property type="protein sequence ID" value="ELR16072.1"/>
    <property type="molecule type" value="Genomic_DNA"/>
</dbReference>
<feature type="compositionally biased region" description="Low complexity" evidence="1">
    <location>
        <begin position="12"/>
        <end position="35"/>
    </location>
</feature>
<dbReference type="GeneID" id="14916663"/>
<dbReference type="Proteomes" id="UP000011083">
    <property type="component" value="Unassembled WGS sequence"/>
</dbReference>
<keyword evidence="3" id="KW-1185">Reference proteome</keyword>
<evidence type="ECO:0000313" key="3">
    <source>
        <dbReference type="Proteomes" id="UP000011083"/>
    </source>
</evidence>
<proteinExistence type="predicted"/>
<name>L8GT29_ACACF</name>
<sequence length="211" mass="22662">MTQNGVPRLRLPTAKAATTTGTTPESHTTTSPTTTKQRSAFVEGLKKTLRTPRLGRSRSERDVGATADVISGSLKNKKTTTKTKTEKKMKGAKTKKMKGATGAAAKTVSDPVKPRGLAKWNELLLEEKQRNKSMGDVLVLMKKDGAIERDEGSGDDEDDDPSDTTSDSCDGTGGGGNLSPLSPRHNPQALNCAQRKAMDDLRSAHPRAFER</sequence>
<gene>
    <name evidence="2" type="ORF">ACA1_224510</name>
</gene>
<feature type="region of interest" description="Disordered" evidence="1">
    <location>
        <begin position="1"/>
        <end position="38"/>
    </location>
</feature>
<dbReference type="RefSeq" id="XP_004338085.1">
    <property type="nucleotide sequence ID" value="XM_004338037.1"/>
</dbReference>
<protein>
    <submittedName>
        <fullName evidence="2">Uncharacterized protein</fullName>
    </submittedName>
</protein>
<reference evidence="2 3" key="1">
    <citation type="journal article" date="2013" name="Genome Biol.">
        <title>Genome of Acanthamoeba castellanii highlights extensive lateral gene transfer and early evolution of tyrosine kinase signaling.</title>
        <authorList>
            <person name="Clarke M."/>
            <person name="Lohan A.J."/>
            <person name="Liu B."/>
            <person name="Lagkouvardos I."/>
            <person name="Roy S."/>
            <person name="Zafar N."/>
            <person name="Bertelli C."/>
            <person name="Schilde C."/>
            <person name="Kianianmomeni A."/>
            <person name="Burglin T.R."/>
            <person name="Frech C."/>
            <person name="Turcotte B."/>
            <person name="Kopec K.O."/>
            <person name="Synnott J.M."/>
            <person name="Choo C."/>
            <person name="Paponov I."/>
            <person name="Finkler A."/>
            <person name="Soon Heng Tan C."/>
            <person name="Hutchins A.P."/>
            <person name="Weinmeier T."/>
            <person name="Rattei T."/>
            <person name="Chu J.S."/>
            <person name="Gimenez G."/>
            <person name="Irimia M."/>
            <person name="Rigden D.J."/>
            <person name="Fitzpatrick D.A."/>
            <person name="Lorenzo-Morales J."/>
            <person name="Bateman A."/>
            <person name="Chiu C.H."/>
            <person name="Tang P."/>
            <person name="Hegemann P."/>
            <person name="Fromm H."/>
            <person name="Raoult D."/>
            <person name="Greub G."/>
            <person name="Miranda-Saavedra D."/>
            <person name="Chen N."/>
            <person name="Nash P."/>
            <person name="Ginger M.L."/>
            <person name="Horn M."/>
            <person name="Schaap P."/>
            <person name="Caler L."/>
            <person name="Loftus B."/>
        </authorList>
    </citation>
    <scope>NUCLEOTIDE SEQUENCE [LARGE SCALE GENOMIC DNA]</scope>
    <source>
        <strain evidence="2 3">Neff</strain>
    </source>
</reference>
<dbReference type="VEuPathDB" id="AmoebaDB:ACA1_224510"/>